<protein>
    <submittedName>
        <fullName evidence="1">Uncharacterized protein</fullName>
    </submittedName>
</protein>
<sequence length="249" mass="28876">DMGDDELLYRLITNSKDKLAANLAKYLWDRTFYENFFEFSRPEAEAVEEVRLLNILEQNLHADSTKRLNEEDRLSEVYANGNPGDVLIYCPDKKMALKEAEMLIMWKQENIPLFRIEDKLARDKISSVLDSHKKLWTLRIFVAPAVKKNMYNGLLNEALLREWCRDLVKAGEDKDRHLRSVLDMTILDVLQKKGIVLPKISQTVSKEVHGKVAEMRERGGEEPITRKHIESVIDSYLGEQGMKKEGNKK</sequence>
<feature type="non-terminal residue" evidence="1">
    <location>
        <position position="1"/>
    </location>
</feature>
<dbReference type="EMBL" id="BARU01007832">
    <property type="protein sequence ID" value="GAH33228.1"/>
    <property type="molecule type" value="Genomic_DNA"/>
</dbReference>
<accession>X1GJP7</accession>
<proteinExistence type="predicted"/>
<gene>
    <name evidence="1" type="ORF">S03H2_15405</name>
</gene>
<name>X1GJP7_9ZZZZ</name>
<evidence type="ECO:0000313" key="1">
    <source>
        <dbReference type="EMBL" id="GAH33228.1"/>
    </source>
</evidence>
<reference evidence="1" key="1">
    <citation type="journal article" date="2014" name="Front. Microbiol.">
        <title>High frequency of phylogenetically diverse reductive dehalogenase-homologous genes in deep subseafloor sedimentary metagenomes.</title>
        <authorList>
            <person name="Kawai M."/>
            <person name="Futagami T."/>
            <person name="Toyoda A."/>
            <person name="Takaki Y."/>
            <person name="Nishi S."/>
            <person name="Hori S."/>
            <person name="Arai W."/>
            <person name="Tsubouchi T."/>
            <person name="Morono Y."/>
            <person name="Uchiyama I."/>
            <person name="Ito T."/>
            <person name="Fujiyama A."/>
            <person name="Inagaki F."/>
            <person name="Takami H."/>
        </authorList>
    </citation>
    <scope>NUCLEOTIDE SEQUENCE</scope>
    <source>
        <strain evidence="1">Expedition CK06-06</strain>
    </source>
</reference>
<dbReference type="AlphaFoldDB" id="X1GJP7"/>
<comment type="caution">
    <text evidence="1">The sequence shown here is derived from an EMBL/GenBank/DDBJ whole genome shotgun (WGS) entry which is preliminary data.</text>
</comment>
<organism evidence="1">
    <name type="scientific">marine sediment metagenome</name>
    <dbReference type="NCBI Taxonomy" id="412755"/>
    <lineage>
        <taxon>unclassified sequences</taxon>
        <taxon>metagenomes</taxon>
        <taxon>ecological metagenomes</taxon>
    </lineage>
</organism>